<evidence type="ECO:0000313" key="7">
    <source>
        <dbReference type="Proteomes" id="UP000027002"/>
    </source>
</evidence>
<dbReference type="GO" id="GO:0016491">
    <property type="term" value="F:oxidoreductase activity"/>
    <property type="evidence" value="ECO:0007669"/>
    <property type="project" value="UniProtKB-KW"/>
</dbReference>
<dbReference type="PRINTS" id="PR00080">
    <property type="entry name" value="SDRFAMILY"/>
</dbReference>
<proteinExistence type="inferred from homology"/>
<evidence type="ECO:0000256" key="1">
    <source>
        <dbReference type="ARBA" id="ARBA00006484"/>
    </source>
</evidence>
<evidence type="ECO:0000313" key="6">
    <source>
        <dbReference type="EMBL" id="QUC21812.1"/>
    </source>
</evidence>
<evidence type="ECO:0000256" key="3">
    <source>
        <dbReference type="ARBA" id="ARBA00023002"/>
    </source>
</evidence>
<evidence type="ECO:0000313" key="8">
    <source>
        <dbReference type="Proteomes" id="UP000054053"/>
    </source>
</evidence>
<dbReference type="GeneID" id="66066830"/>
<protein>
    <submittedName>
        <fullName evidence="5">Uncharacterized protein</fullName>
    </submittedName>
</protein>
<name>A0A063BW68_USTVR</name>
<dbReference type="OrthoDB" id="2898618at2759"/>
<reference evidence="5" key="1">
    <citation type="journal article" date="2016" name="Genome Announc.">
        <title>Genome Sequence of Ustilaginoidea virens IPU010, a Rice Pathogenic Fungus Causing False Smut.</title>
        <authorList>
            <person name="Kumagai T."/>
            <person name="Ishii T."/>
            <person name="Terai G."/>
            <person name="Umemura M."/>
            <person name="Machida M."/>
            <person name="Asai K."/>
        </authorList>
    </citation>
    <scope>NUCLEOTIDE SEQUENCE [LARGE SCALE GENOMIC DNA]</scope>
    <source>
        <strain evidence="5">IPU010</strain>
    </source>
</reference>
<dbReference type="PRINTS" id="PR00081">
    <property type="entry name" value="GDHRDH"/>
</dbReference>
<dbReference type="Proteomes" id="UP000027002">
    <property type="component" value="Chromosome 5"/>
</dbReference>
<evidence type="ECO:0000256" key="2">
    <source>
        <dbReference type="ARBA" id="ARBA00022857"/>
    </source>
</evidence>
<dbReference type="PANTHER" id="PTHR43618">
    <property type="entry name" value="7-ALPHA-HYDROXYSTEROID DEHYDROGENASE"/>
    <property type="match status" value="1"/>
</dbReference>
<dbReference type="PANTHER" id="PTHR43618:SF4">
    <property type="entry name" value="SHORT CHAIN DEHYDROGENASE_REDUCTASE FAMILY (AFU_ORTHOLOGUE AFUA_7G04540)"/>
    <property type="match status" value="1"/>
</dbReference>
<dbReference type="InterPro" id="IPR052178">
    <property type="entry name" value="Sec_Metab_Biosynth_SDR"/>
</dbReference>
<dbReference type="EMBL" id="BBTG02000037">
    <property type="protein sequence ID" value="GAO17621.1"/>
    <property type="molecule type" value="Genomic_DNA"/>
</dbReference>
<comment type="similarity">
    <text evidence="1 4">Belongs to the short-chain dehydrogenases/reductases (SDR) family.</text>
</comment>
<keyword evidence="7" id="KW-1185">Reference proteome</keyword>
<dbReference type="Proteomes" id="UP000054053">
    <property type="component" value="Unassembled WGS sequence"/>
</dbReference>
<sequence>MPTNNADFALSNVFNVKDKVAVITGGGSGLGLMAAQALAVNGAKVYIVGRTEAKLQRAAAAHGQGISGSIIPLQGDVSQKDDIRRLVQELSKRQQWVDILINNAGIYSNEQKARGASAQEVKQNLFEADNATFANWTDVYATNVAAVYFVTTAFLPLLQRASDERPGVASTVINISSINGLIKESLSRFASNAAKAATIHLTKMLAVEIANCKLSIRVNSIAPGLFPSEITTGTSDECQKSPPLPAGTCAEISAGRPGNDVDMASAILFAATNQYLNGQIIVVDGGYLVKYGTL</sequence>
<reference evidence="6" key="3">
    <citation type="submission" date="2020-03" db="EMBL/GenBank/DDBJ databases">
        <title>A mixture of massive structural variations and highly conserved coding sequences in Ustilaginoidea virens genome.</title>
        <authorList>
            <person name="Zhang K."/>
            <person name="Zhao Z."/>
            <person name="Zhang Z."/>
            <person name="Li Y."/>
            <person name="Hsiang T."/>
            <person name="Sun W."/>
        </authorList>
    </citation>
    <scope>NUCLEOTIDE SEQUENCE</scope>
    <source>
        <strain evidence="6">UV-8b</strain>
    </source>
</reference>
<dbReference type="AlphaFoldDB" id="A0A063BW68"/>
<organism evidence="5 8">
    <name type="scientific">Ustilaginoidea virens</name>
    <name type="common">Rice false smut fungus</name>
    <name type="synonym">Villosiclava virens</name>
    <dbReference type="NCBI Taxonomy" id="1159556"/>
    <lineage>
        <taxon>Eukaryota</taxon>
        <taxon>Fungi</taxon>
        <taxon>Dikarya</taxon>
        <taxon>Ascomycota</taxon>
        <taxon>Pezizomycotina</taxon>
        <taxon>Sordariomycetes</taxon>
        <taxon>Hypocreomycetidae</taxon>
        <taxon>Hypocreales</taxon>
        <taxon>Clavicipitaceae</taxon>
        <taxon>Ustilaginoidea</taxon>
    </lineage>
</organism>
<gene>
    <name evidence="6" type="ORF">UV8b_06053</name>
    <name evidence="5" type="ORF">UVI_02051040</name>
</gene>
<keyword evidence="2" id="KW-0521">NADP</keyword>
<evidence type="ECO:0000256" key="4">
    <source>
        <dbReference type="RuleBase" id="RU000363"/>
    </source>
</evidence>
<keyword evidence="3" id="KW-0560">Oxidoreductase</keyword>
<dbReference type="Pfam" id="PF00106">
    <property type="entry name" value="adh_short"/>
    <property type="match status" value="1"/>
</dbReference>
<dbReference type="KEGG" id="uvi:66066830"/>
<dbReference type="Gene3D" id="3.40.50.720">
    <property type="entry name" value="NAD(P)-binding Rossmann-like Domain"/>
    <property type="match status" value="1"/>
</dbReference>
<dbReference type="RefSeq" id="XP_042999485.1">
    <property type="nucleotide sequence ID" value="XM_043143550.1"/>
</dbReference>
<dbReference type="STRING" id="1159556.A0A063BW68"/>
<dbReference type="SUPFAM" id="SSF51735">
    <property type="entry name" value="NAD(P)-binding Rossmann-fold domains"/>
    <property type="match status" value="1"/>
</dbReference>
<dbReference type="HOGENOM" id="CLU_010194_12_0_1"/>
<dbReference type="InterPro" id="IPR036291">
    <property type="entry name" value="NAD(P)-bd_dom_sf"/>
</dbReference>
<dbReference type="EMBL" id="CP072757">
    <property type="protein sequence ID" value="QUC21812.1"/>
    <property type="molecule type" value="Genomic_DNA"/>
</dbReference>
<dbReference type="InterPro" id="IPR002347">
    <property type="entry name" value="SDR_fam"/>
</dbReference>
<accession>A0A063BW68</accession>
<evidence type="ECO:0000313" key="5">
    <source>
        <dbReference type="EMBL" id="GAO17621.1"/>
    </source>
</evidence>
<reference evidence="8" key="2">
    <citation type="journal article" date="2016" name="Genome Announc.">
        <title>Genome sequence of Ustilaginoidea virens IPU010, a rice pathogenic fungus causing false smut.</title>
        <authorList>
            <person name="Kumagai T."/>
            <person name="Ishii T."/>
            <person name="Terai G."/>
            <person name="Umemura M."/>
            <person name="Machida M."/>
            <person name="Asai K."/>
        </authorList>
    </citation>
    <scope>NUCLEOTIDE SEQUENCE [LARGE SCALE GENOMIC DNA]</scope>
    <source>
        <strain evidence="8">IPU010</strain>
    </source>
</reference>